<dbReference type="Proteomes" id="UP000077202">
    <property type="component" value="Unassembled WGS sequence"/>
</dbReference>
<organism evidence="1 2">
    <name type="scientific">Marchantia polymorpha subsp. ruderalis</name>
    <dbReference type="NCBI Taxonomy" id="1480154"/>
    <lineage>
        <taxon>Eukaryota</taxon>
        <taxon>Viridiplantae</taxon>
        <taxon>Streptophyta</taxon>
        <taxon>Embryophyta</taxon>
        <taxon>Marchantiophyta</taxon>
        <taxon>Marchantiopsida</taxon>
        <taxon>Marchantiidae</taxon>
        <taxon>Marchantiales</taxon>
        <taxon>Marchantiaceae</taxon>
        <taxon>Marchantia</taxon>
    </lineage>
</organism>
<keyword evidence="2" id="KW-1185">Reference proteome</keyword>
<accession>A0A176WQX1</accession>
<name>A0A176WQX1_MARPO</name>
<sequence length="212" mass="23269">MGDEQPRHGARTRLTNASVVERSGEHGIEQSTALKLQLRPSLASIVVRISVIAQTSLAGCIFGKFDYTAWADEKKVLKVESSDDSHRPIPFGGQLFYISAAGRGLNVELVVDPLQTKAFRAASGYESGVGRGFWSVCFCVDEWDWQSIAVKSLSHLFEGCEARTETSRSVCSWIWKAHRITERSGRATDMLMDPSCQTTTLGLALDAAKNLT</sequence>
<comment type="caution">
    <text evidence="1">The sequence shown here is derived from an EMBL/GenBank/DDBJ whole genome shotgun (WGS) entry which is preliminary data.</text>
</comment>
<dbReference type="EMBL" id="LVLJ01000299">
    <property type="protein sequence ID" value="OAE34925.1"/>
    <property type="molecule type" value="Genomic_DNA"/>
</dbReference>
<proteinExistence type="predicted"/>
<reference evidence="1" key="1">
    <citation type="submission" date="2016-03" db="EMBL/GenBank/DDBJ databases">
        <title>Mechanisms controlling the formation of the plant cell surface in tip-growing cells are functionally conserved among land plants.</title>
        <authorList>
            <person name="Honkanen S."/>
            <person name="Jones V.A."/>
            <person name="Morieri G."/>
            <person name="Champion C."/>
            <person name="Hetherington A.J."/>
            <person name="Kelly S."/>
            <person name="Saint-Marcoux D."/>
            <person name="Proust H."/>
            <person name="Prescott H."/>
            <person name="Dolan L."/>
        </authorList>
    </citation>
    <scope>NUCLEOTIDE SEQUENCE [LARGE SCALE GENOMIC DNA]</scope>
    <source>
        <tissue evidence="1">Whole gametophyte</tissue>
    </source>
</reference>
<dbReference type="AlphaFoldDB" id="A0A176WQX1"/>
<gene>
    <name evidence="1" type="ORF">AXG93_1333s1070</name>
</gene>
<protein>
    <submittedName>
        <fullName evidence="1">Uncharacterized protein</fullName>
    </submittedName>
</protein>
<evidence type="ECO:0000313" key="2">
    <source>
        <dbReference type="Proteomes" id="UP000077202"/>
    </source>
</evidence>
<evidence type="ECO:0000313" key="1">
    <source>
        <dbReference type="EMBL" id="OAE34925.1"/>
    </source>
</evidence>